<evidence type="ECO:0000256" key="1">
    <source>
        <dbReference type="SAM" id="MobiDB-lite"/>
    </source>
</evidence>
<keyword evidence="4" id="KW-1185">Reference proteome</keyword>
<evidence type="ECO:0000313" key="4">
    <source>
        <dbReference type="Proteomes" id="UP001591681"/>
    </source>
</evidence>
<protein>
    <submittedName>
        <fullName evidence="3">Uncharacterized protein</fullName>
    </submittedName>
</protein>
<organism evidence="3 4">
    <name type="scientific">Coilia grayii</name>
    <name type="common">Gray's grenadier anchovy</name>
    <dbReference type="NCBI Taxonomy" id="363190"/>
    <lineage>
        <taxon>Eukaryota</taxon>
        <taxon>Metazoa</taxon>
        <taxon>Chordata</taxon>
        <taxon>Craniata</taxon>
        <taxon>Vertebrata</taxon>
        <taxon>Euteleostomi</taxon>
        <taxon>Actinopterygii</taxon>
        <taxon>Neopterygii</taxon>
        <taxon>Teleostei</taxon>
        <taxon>Clupei</taxon>
        <taxon>Clupeiformes</taxon>
        <taxon>Clupeoidei</taxon>
        <taxon>Engraulidae</taxon>
        <taxon>Coilinae</taxon>
        <taxon>Coilia</taxon>
    </lineage>
</organism>
<feature type="chain" id="PRO_5044792673" evidence="2">
    <location>
        <begin position="23"/>
        <end position="171"/>
    </location>
</feature>
<dbReference type="Proteomes" id="UP001591681">
    <property type="component" value="Unassembled WGS sequence"/>
</dbReference>
<gene>
    <name evidence="3" type="ORF">ACEWY4_025125</name>
</gene>
<accession>A0ABD1IYG3</accession>
<feature type="compositionally biased region" description="Low complexity" evidence="1">
    <location>
        <begin position="50"/>
        <end position="65"/>
    </location>
</feature>
<sequence length="171" mass="18468">MVVVTSGLSLFLLTLLLEGSSGVGQAWLDGFQPPELDGAAVPPCEVVTVTPPLPTTAARRTASRTPPRPHPDPTLQSQAHALLKRDQLLSLLVLLLSNQRGAVHRPAQRTGVIGRRRHHGNAAVLPWWDMRGQKRGGARQQVRAGPVMALAWGPALRKASESSDSSEEFRM</sequence>
<reference evidence="3 4" key="1">
    <citation type="submission" date="2024-09" db="EMBL/GenBank/DDBJ databases">
        <title>A chromosome-level genome assembly of Gray's grenadier anchovy, Coilia grayii.</title>
        <authorList>
            <person name="Fu Z."/>
        </authorList>
    </citation>
    <scope>NUCLEOTIDE SEQUENCE [LARGE SCALE GENOMIC DNA]</scope>
    <source>
        <strain evidence="3">G4</strain>
        <tissue evidence="3">Muscle</tissue>
    </source>
</reference>
<feature type="signal peptide" evidence="2">
    <location>
        <begin position="1"/>
        <end position="22"/>
    </location>
</feature>
<comment type="caution">
    <text evidence="3">The sequence shown here is derived from an EMBL/GenBank/DDBJ whole genome shotgun (WGS) entry which is preliminary data.</text>
</comment>
<proteinExistence type="predicted"/>
<dbReference type="EMBL" id="JBHFQA010000022">
    <property type="protein sequence ID" value="KAL2079381.1"/>
    <property type="molecule type" value="Genomic_DNA"/>
</dbReference>
<keyword evidence="2" id="KW-0732">Signal</keyword>
<evidence type="ECO:0000256" key="2">
    <source>
        <dbReference type="SAM" id="SignalP"/>
    </source>
</evidence>
<dbReference type="AlphaFoldDB" id="A0ABD1IYG3"/>
<name>A0ABD1IYG3_9TELE</name>
<feature type="region of interest" description="Disordered" evidence="1">
    <location>
        <begin position="50"/>
        <end position="75"/>
    </location>
</feature>
<evidence type="ECO:0000313" key="3">
    <source>
        <dbReference type="EMBL" id="KAL2079381.1"/>
    </source>
</evidence>